<dbReference type="Proteomes" id="UP000593567">
    <property type="component" value="Unassembled WGS sequence"/>
</dbReference>
<name>A0A7J7K8I6_BUGNE</name>
<keyword evidence="2" id="KW-1185">Reference proteome</keyword>
<organism evidence="1 2">
    <name type="scientific">Bugula neritina</name>
    <name type="common">Brown bryozoan</name>
    <name type="synonym">Sertularia neritina</name>
    <dbReference type="NCBI Taxonomy" id="10212"/>
    <lineage>
        <taxon>Eukaryota</taxon>
        <taxon>Metazoa</taxon>
        <taxon>Spiralia</taxon>
        <taxon>Lophotrochozoa</taxon>
        <taxon>Bryozoa</taxon>
        <taxon>Gymnolaemata</taxon>
        <taxon>Cheilostomatida</taxon>
        <taxon>Flustrina</taxon>
        <taxon>Buguloidea</taxon>
        <taxon>Bugulidae</taxon>
        <taxon>Bugula</taxon>
    </lineage>
</organism>
<comment type="caution">
    <text evidence="1">The sequence shown here is derived from an EMBL/GenBank/DDBJ whole genome shotgun (WGS) entry which is preliminary data.</text>
</comment>
<dbReference type="AlphaFoldDB" id="A0A7J7K8I6"/>
<protein>
    <submittedName>
        <fullName evidence="1">Uncharacterized protein</fullName>
    </submittedName>
</protein>
<dbReference type="EMBL" id="VXIV02000963">
    <property type="protein sequence ID" value="KAF6034952.1"/>
    <property type="molecule type" value="Genomic_DNA"/>
</dbReference>
<proteinExistence type="predicted"/>
<sequence>MGGPGDFFSQYARKQEMHTIEQTPLVGIAGLLPKENEAIDIPAKPQGTKLSAEDATSSISAQSLGLSESSVIQSAAVTPQHPLSALAEEFSSDSDPEDTHPNKFGIAIEEHFHRDCAYRRQPIRSGPQIKVIKKTGSAYNPPSLIAGPEVNQEQTRKYYRKDLVRICVCGRYDTKDALLANRGRDNDADGYEVHYNIKCRWKSYEDFKTKQRVLIRLCKCYKPSF</sequence>
<reference evidence="1" key="1">
    <citation type="submission" date="2020-06" db="EMBL/GenBank/DDBJ databases">
        <title>Draft genome of Bugula neritina, a colonial animal packing powerful symbionts and potential medicines.</title>
        <authorList>
            <person name="Rayko M."/>
        </authorList>
    </citation>
    <scope>NUCLEOTIDE SEQUENCE [LARGE SCALE GENOMIC DNA]</scope>
    <source>
        <strain evidence="1">Kwan_BN1</strain>
    </source>
</reference>
<accession>A0A7J7K8I6</accession>
<gene>
    <name evidence="1" type="ORF">EB796_006740</name>
</gene>
<evidence type="ECO:0000313" key="2">
    <source>
        <dbReference type="Proteomes" id="UP000593567"/>
    </source>
</evidence>
<evidence type="ECO:0000313" key="1">
    <source>
        <dbReference type="EMBL" id="KAF6034952.1"/>
    </source>
</evidence>